<keyword evidence="2" id="KW-1185">Reference proteome</keyword>
<proteinExistence type="predicted"/>
<dbReference type="AlphaFoldDB" id="A0A096D0Z4"/>
<sequence length="142" mass="15903">MTGKVEHNQLVLLIADSVNLTLCCLDGFLGAGLVNSVCLFAEVLKECLHRLGKFLASLNDAFLTFSQLVKGILRQVAVHHEEVDILFVVQYAAYDFGKRAFSDSSLLRGEPQKDGALLFVLHNDNFLVHITCLFDVWMFSHF</sequence>
<reference evidence="1 2" key="1">
    <citation type="submission" date="2014-07" db="EMBL/GenBank/DDBJ databases">
        <authorList>
            <person name="McCorrison J."/>
            <person name="Sanka R."/>
            <person name="Torralba M."/>
            <person name="Gillis M."/>
            <person name="Haft D.H."/>
            <person name="Methe B."/>
            <person name="Sutton G."/>
            <person name="Nelson K.E."/>
        </authorList>
    </citation>
    <scope>NUCLEOTIDE SEQUENCE [LARGE SCALE GENOMIC DNA]</scope>
    <source>
        <strain evidence="1 2">DNF00058</strain>
    </source>
</reference>
<organism evidence="1 2">
    <name type="scientific">Prevotella amnii DNF00058</name>
    <dbReference type="NCBI Taxonomy" id="1401066"/>
    <lineage>
        <taxon>Bacteria</taxon>
        <taxon>Pseudomonadati</taxon>
        <taxon>Bacteroidota</taxon>
        <taxon>Bacteroidia</taxon>
        <taxon>Bacteroidales</taxon>
        <taxon>Prevotellaceae</taxon>
        <taxon>Prevotella</taxon>
    </lineage>
</organism>
<dbReference type="Proteomes" id="UP000029614">
    <property type="component" value="Unassembled WGS sequence"/>
</dbReference>
<evidence type="ECO:0000313" key="2">
    <source>
        <dbReference type="Proteomes" id="UP000029614"/>
    </source>
</evidence>
<evidence type="ECO:0000313" key="1">
    <source>
        <dbReference type="EMBL" id="KGF51189.1"/>
    </source>
</evidence>
<gene>
    <name evidence="1" type="ORF">HMPREF9302_08350</name>
</gene>
<dbReference type="EMBL" id="JRNU01000046">
    <property type="protein sequence ID" value="KGF51189.1"/>
    <property type="molecule type" value="Genomic_DNA"/>
</dbReference>
<protein>
    <submittedName>
        <fullName evidence="1">Uncharacterized protein</fullName>
    </submittedName>
</protein>
<accession>A0A096D0Z4</accession>
<name>A0A096D0Z4_9BACT</name>
<comment type="caution">
    <text evidence="1">The sequence shown here is derived from an EMBL/GenBank/DDBJ whole genome shotgun (WGS) entry which is preliminary data.</text>
</comment>